<keyword evidence="1" id="KW-0732">Signal</keyword>
<dbReference type="Gene3D" id="3.20.20.370">
    <property type="entry name" value="Glycoside hydrolase/deacetylase"/>
    <property type="match status" value="1"/>
</dbReference>
<organism evidence="3 4">
    <name type="scientific">Roseateles saccharophilus</name>
    <name type="common">Pseudomonas saccharophila</name>
    <dbReference type="NCBI Taxonomy" id="304"/>
    <lineage>
        <taxon>Bacteria</taxon>
        <taxon>Pseudomonadati</taxon>
        <taxon>Pseudomonadota</taxon>
        <taxon>Betaproteobacteria</taxon>
        <taxon>Burkholderiales</taxon>
        <taxon>Sphaerotilaceae</taxon>
        <taxon>Roseateles</taxon>
    </lineage>
</organism>
<evidence type="ECO:0000256" key="1">
    <source>
        <dbReference type="ARBA" id="ARBA00022729"/>
    </source>
</evidence>
<evidence type="ECO:0000313" key="4">
    <source>
        <dbReference type="Proteomes" id="UP001180453"/>
    </source>
</evidence>
<dbReference type="PANTHER" id="PTHR34216:SF7">
    <property type="entry name" value="POLY-BETA-1,6-N-ACETYL-D-GLUCOSAMINE N-DEACETYLASE"/>
    <property type="match status" value="1"/>
</dbReference>
<dbReference type="SUPFAM" id="SSF88713">
    <property type="entry name" value="Glycoside hydrolase/deacetylase"/>
    <property type="match status" value="1"/>
</dbReference>
<sequence>MLENKLAPAPDRLRRALVCSLACGPALGRGEPPLQRPRVPILAFHRFASAVQDSMTVRIAHFEAQLGLLQSLSCQVIPLSTWVAWRLAKAKGEDLPLPPRAVVLTADDGHRSQFEVMAPRLRERGWPVTLFIYPSAISNAAYAMTWAQLRELAADTRVSVQSHTYWHPDLLRERERMTPAAFQRFAGDQLTRSRDTLEQQLGRPVTLLAWPFGQSDDALARQAAEAGYLAAFSLGNRSATAADPPFTVPRHLVVDSVNLRQLAARLEAAFGDKAAP</sequence>
<dbReference type="InterPro" id="IPR011330">
    <property type="entry name" value="Glyco_hydro/deAcase_b/a-brl"/>
</dbReference>
<feature type="domain" description="NodB homology" evidence="2">
    <location>
        <begin position="100"/>
        <end position="276"/>
    </location>
</feature>
<dbReference type="InterPro" id="IPR002509">
    <property type="entry name" value="NODB_dom"/>
</dbReference>
<dbReference type="InterPro" id="IPR051398">
    <property type="entry name" value="Polysacch_Deacetylase"/>
</dbReference>
<dbReference type="Pfam" id="PF01522">
    <property type="entry name" value="Polysacc_deac_1"/>
    <property type="match status" value="1"/>
</dbReference>
<protein>
    <submittedName>
        <fullName evidence="3">Peptidoglycan/xylan/chitin deacetylase (PgdA/CDA1 family)</fullName>
    </submittedName>
</protein>
<dbReference type="CDD" id="cd10918">
    <property type="entry name" value="CE4_NodB_like_5s_6s"/>
    <property type="match status" value="1"/>
</dbReference>
<dbReference type="PANTHER" id="PTHR34216">
    <property type="match status" value="1"/>
</dbReference>
<evidence type="ECO:0000259" key="2">
    <source>
        <dbReference type="PROSITE" id="PS51677"/>
    </source>
</evidence>
<dbReference type="RefSeq" id="WP_310265925.1">
    <property type="nucleotide sequence ID" value="NZ_JAVDXU010000002.1"/>
</dbReference>
<name>A0ABU1YN06_ROSSA</name>
<dbReference type="Proteomes" id="UP001180453">
    <property type="component" value="Unassembled WGS sequence"/>
</dbReference>
<evidence type="ECO:0000313" key="3">
    <source>
        <dbReference type="EMBL" id="MDR7270235.1"/>
    </source>
</evidence>
<dbReference type="PROSITE" id="PS51677">
    <property type="entry name" value="NODB"/>
    <property type="match status" value="1"/>
</dbReference>
<proteinExistence type="predicted"/>
<comment type="caution">
    <text evidence="3">The sequence shown here is derived from an EMBL/GenBank/DDBJ whole genome shotgun (WGS) entry which is preliminary data.</text>
</comment>
<dbReference type="EMBL" id="JAVDXU010000002">
    <property type="protein sequence ID" value="MDR7270235.1"/>
    <property type="molecule type" value="Genomic_DNA"/>
</dbReference>
<reference evidence="3 4" key="1">
    <citation type="submission" date="2023-07" db="EMBL/GenBank/DDBJ databases">
        <title>Sorghum-associated microbial communities from plants grown in Nebraska, USA.</title>
        <authorList>
            <person name="Schachtman D."/>
        </authorList>
    </citation>
    <scope>NUCLEOTIDE SEQUENCE [LARGE SCALE GENOMIC DNA]</scope>
    <source>
        <strain evidence="3 4">BE314</strain>
    </source>
</reference>
<gene>
    <name evidence="3" type="ORF">J2X20_002893</name>
</gene>
<keyword evidence="4" id="KW-1185">Reference proteome</keyword>
<accession>A0ABU1YN06</accession>